<evidence type="ECO:0000313" key="3">
    <source>
        <dbReference type="Proteomes" id="UP000000663"/>
    </source>
</evidence>
<dbReference type="PANTHER" id="PTHR10003">
    <property type="entry name" value="SUPEROXIDE DISMUTASE CU-ZN -RELATED"/>
    <property type="match status" value="1"/>
</dbReference>
<dbReference type="InterPro" id="IPR001424">
    <property type="entry name" value="SOD_Cu_Zn_dom"/>
</dbReference>
<dbReference type="InterPro" id="IPR018152">
    <property type="entry name" value="SOD_Cu/Zn_BS"/>
</dbReference>
<reference evidence="2 3" key="1">
    <citation type="journal article" date="2006" name="Science">
        <title>Genome of rice cluster I archaea -- the key methane producers in the rice rhizosphere.</title>
        <authorList>
            <person name="Erkel C."/>
            <person name="Kube M."/>
            <person name="Reinhardt R."/>
            <person name="Liesack W."/>
        </authorList>
    </citation>
    <scope>NUCLEOTIDE SEQUENCE [LARGE SCALE GENOMIC DNA]</scope>
    <source>
        <strain evidence="3">DSM 22066 / NBRC 105507 / MRE50</strain>
    </source>
</reference>
<dbReference type="PROSITE" id="PS00332">
    <property type="entry name" value="SOD_CU_ZN_2"/>
    <property type="match status" value="1"/>
</dbReference>
<dbReference type="Pfam" id="PF00080">
    <property type="entry name" value="Sod_Cu"/>
    <property type="match status" value="1"/>
</dbReference>
<dbReference type="GO" id="GO:0004784">
    <property type="term" value="F:superoxide dismutase activity"/>
    <property type="evidence" value="ECO:0007669"/>
    <property type="project" value="UniProtKB-EC"/>
</dbReference>
<organism evidence="2 3">
    <name type="scientific">Methanocella arvoryzae (strain DSM 22066 / NBRC 105507 / MRE50)</name>
    <dbReference type="NCBI Taxonomy" id="351160"/>
    <lineage>
        <taxon>Archaea</taxon>
        <taxon>Methanobacteriati</taxon>
        <taxon>Methanobacteriota</taxon>
        <taxon>Stenosarchaea group</taxon>
        <taxon>Methanomicrobia</taxon>
        <taxon>Methanocellales</taxon>
        <taxon>Methanocellaceae</taxon>
        <taxon>Methanocella</taxon>
    </lineage>
</organism>
<feature type="domain" description="Superoxide dismutase copper/zinc binding" evidence="1">
    <location>
        <begin position="39"/>
        <end position="169"/>
    </location>
</feature>
<gene>
    <name evidence="2" type="primary">sodC</name>
    <name evidence="2" type="ORF">LRC161</name>
</gene>
<accession>Q0W949</accession>
<proteinExistence type="predicted"/>
<dbReference type="InterPro" id="IPR036423">
    <property type="entry name" value="SOD-like_Cu/Zn_dom_sf"/>
</dbReference>
<dbReference type="PATRIC" id="fig|351160.9.peg.3091"/>
<name>Q0W949_METAR</name>
<evidence type="ECO:0000313" key="2">
    <source>
        <dbReference type="EMBL" id="CAJ35168.1"/>
    </source>
</evidence>
<dbReference type="AlphaFoldDB" id="Q0W949"/>
<dbReference type="SUPFAM" id="SSF49329">
    <property type="entry name" value="Cu,Zn superoxide dismutase-like"/>
    <property type="match status" value="1"/>
</dbReference>
<evidence type="ECO:0000259" key="1">
    <source>
        <dbReference type="Pfam" id="PF00080"/>
    </source>
</evidence>
<keyword evidence="3" id="KW-1185">Reference proteome</keyword>
<dbReference type="GO" id="GO:0005507">
    <property type="term" value="F:copper ion binding"/>
    <property type="evidence" value="ECO:0007669"/>
    <property type="project" value="InterPro"/>
</dbReference>
<dbReference type="eggNOG" id="arCOG05224">
    <property type="taxonomic scope" value="Archaea"/>
</dbReference>
<sequence>MLLLTLLLSVTMVAGAYVQGGQIDQATAVLKNAEGKDVGIARFTEVSPGTVQINVSVDGLPPGRHGIHIHAVGNCTPPFTGAGDHYNPLGKQHGLDNPQGPHAGDLPDIRVNRAGTGRLNVTTDRVTLSPGPVTLFDADGSAIIIHAGSDDQMTDPSGGSGARIACGVIEKA</sequence>
<keyword evidence="2" id="KW-0560">Oxidoreductase</keyword>
<dbReference type="KEGG" id="rci:LRC161"/>
<dbReference type="InterPro" id="IPR024134">
    <property type="entry name" value="SOD_Cu/Zn_/chaperone"/>
</dbReference>
<dbReference type="Gene3D" id="2.60.40.200">
    <property type="entry name" value="Superoxide dismutase, copper/zinc binding domain"/>
    <property type="match status" value="1"/>
</dbReference>
<protein>
    <submittedName>
        <fullName evidence="2">Cu,Zn superoxide dismutase (SOD), periplasmic</fullName>
        <ecNumber evidence="2">1.15.1.1</ecNumber>
    </submittedName>
</protein>
<dbReference type="PRINTS" id="PR00068">
    <property type="entry name" value="CUZNDISMTASE"/>
</dbReference>
<dbReference type="CDD" id="cd00305">
    <property type="entry name" value="Cu-Zn_Superoxide_Dismutase"/>
    <property type="match status" value="1"/>
</dbReference>
<dbReference type="EC" id="1.15.1.1" evidence="2"/>
<dbReference type="EMBL" id="AM114193">
    <property type="protein sequence ID" value="CAJ35168.1"/>
    <property type="molecule type" value="Genomic_DNA"/>
</dbReference>
<dbReference type="Proteomes" id="UP000000663">
    <property type="component" value="Chromosome"/>
</dbReference>
<dbReference type="SMR" id="Q0W949"/>